<feature type="binding site" evidence="9">
    <location>
        <position position="172"/>
    </location>
    <ligand>
        <name>ATP</name>
        <dbReference type="ChEBI" id="CHEBI:30616"/>
    </ligand>
</feature>
<dbReference type="HAMAP" id="MF_01886">
    <property type="entry name" value="tRNA_acetyltr_TmcA"/>
    <property type="match status" value="1"/>
</dbReference>
<evidence type="ECO:0000256" key="4">
    <source>
        <dbReference type="ARBA" id="ARBA00022694"/>
    </source>
</evidence>
<keyword evidence="1 9" id="KW-0963">Cytoplasm</keyword>
<protein>
    <recommendedName>
        <fullName evidence="9">tRNA(Met) cytidine acetyltransferase TmcA</fullName>
        <ecNumber evidence="9">2.3.1.193</ecNumber>
    </recommendedName>
</protein>
<dbReference type="Proteomes" id="UP000241566">
    <property type="component" value="Unassembled WGS sequence"/>
</dbReference>
<keyword evidence="5 9" id="KW-0547">Nucleotide-binding</keyword>
<dbReference type="Gene3D" id="3.40.630.30">
    <property type="match status" value="1"/>
</dbReference>
<comment type="caution">
    <text evidence="9">Lacks conserved residue(s) required for the propagation of feature annotation.</text>
</comment>
<evidence type="ECO:0000313" key="12">
    <source>
        <dbReference type="Proteomes" id="UP000241566"/>
    </source>
</evidence>
<dbReference type="Gene3D" id="1.20.120.890">
    <property type="entry name" value="tRNA(Met) cytidine acetyltransferase, tail domain"/>
    <property type="match status" value="1"/>
</dbReference>
<dbReference type="EMBL" id="PYOI01000011">
    <property type="protein sequence ID" value="PSV82749.1"/>
    <property type="molecule type" value="Genomic_DNA"/>
</dbReference>
<evidence type="ECO:0000256" key="9">
    <source>
        <dbReference type="HAMAP-Rule" id="MF_01886"/>
    </source>
</evidence>
<accession>A0ABX5GGR2</accession>
<name>A0ABX5GGR2_PHOLE</name>
<feature type="binding site" evidence="9">
    <location>
        <begin position="486"/>
        <end position="488"/>
    </location>
    <ligand>
        <name>acetyl-CoA</name>
        <dbReference type="ChEBI" id="CHEBI:57288"/>
    </ligand>
</feature>
<comment type="function">
    <text evidence="9">Catalyzes the formation of N(4)-acetylcytidine (ac(4)C) at the wobble position of tRNA(Met), by using acetyl-CoA as an acetyl donor and ATP (or GTP).</text>
</comment>
<dbReference type="InterPro" id="IPR038321">
    <property type="entry name" value="TmcA_C_sf"/>
</dbReference>
<keyword evidence="7 9" id="KW-0694">RNA-binding</keyword>
<comment type="caution">
    <text evidence="11">The sequence shown here is derived from an EMBL/GenBank/DDBJ whole genome shotgun (WGS) entry which is preliminary data.</text>
</comment>
<dbReference type="InterPro" id="IPR007807">
    <property type="entry name" value="TcmA/NAT10_helicase"/>
</dbReference>
<evidence type="ECO:0000256" key="1">
    <source>
        <dbReference type="ARBA" id="ARBA00022490"/>
    </source>
</evidence>
<dbReference type="SUPFAM" id="SSF55729">
    <property type="entry name" value="Acyl-CoA N-acyltransferases (Nat)"/>
    <property type="match status" value="1"/>
</dbReference>
<proteinExistence type="inferred from homology"/>
<reference evidence="11 12" key="1">
    <citation type="submission" date="2018-01" db="EMBL/GenBank/DDBJ databases">
        <title>Whole genome sequencing of Histamine producing bacteria.</title>
        <authorList>
            <person name="Butler K."/>
        </authorList>
    </citation>
    <scope>NUCLEOTIDE SEQUENCE [LARGE SCALE GENOMIC DNA]</scope>
    <source>
        <strain evidence="11 12">ATCC 25521</strain>
    </source>
</reference>
<feature type="domain" description="N-acetyltransferase" evidence="10">
    <location>
        <begin position="379"/>
        <end position="561"/>
    </location>
</feature>
<keyword evidence="3 9" id="KW-0808">Transferase</keyword>
<keyword evidence="6 9" id="KW-0067">ATP-binding</keyword>
<dbReference type="RefSeq" id="WP_045066328.1">
    <property type="nucleotide sequence ID" value="NZ_JZSK01000074.1"/>
</dbReference>
<dbReference type="Gene3D" id="3.40.50.300">
    <property type="entry name" value="P-loop containing nucleotide triphosphate hydrolases"/>
    <property type="match status" value="1"/>
</dbReference>
<comment type="catalytic activity">
    <reaction evidence="9">
        <text>cytidine(34) in elongator tRNA(Met) + acetyl-CoA + ATP + H2O = N(4)-acetylcytidine(34) in elongator tRNA(Met) + ADP + phosphate + CoA + H(+)</text>
        <dbReference type="Rhea" id="RHEA:43788"/>
        <dbReference type="Rhea" id="RHEA-COMP:10693"/>
        <dbReference type="Rhea" id="RHEA-COMP:10694"/>
        <dbReference type="ChEBI" id="CHEBI:15377"/>
        <dbReference type="ChEBI" id="CHEBI:15378"/>
        <dbReference type="ChEBI" id="CHEBI:30616"/>
        <dbReference type="ChEBI" id="CHEBI:43474"/>
        <dbReference type="ChEBI" id="CHEBI:57287"/>
        <dbReference type="ChEBI" id="CHEBI:57288"/>
        <dbReference type="ChEBI" id="CHEBI:74900"/>
        <dbReference type="ChEBI" id="CHEBI:82748"/>
        <dbReference type="ChEBI" id="CHEBI:456216"/>
        <dbReference type="EC" id="2.3.1.193"/>
    </reaction>
</comment>
<organism evidence="11 12">
    <name type="scientific">Photobacterium leiognathi</name>
    <dbReference type="NCBI Taxonomy" id="553611"/>
    <lineage>
        <taxon>Bacteria</taxon>
        <taxon>Pseudomonadati</taxon>
        <taxon>Pseudomonadota</taxon>
        <taxon>Gammaproteobacteria</taxon>
        <taxon>Vibrionales</taxon>
        <taxon>Vibrionaceae</taxon>
        <taxon>Photobacterium</taxon>
    </lineage>
</organism>
<dbReference type="InterPro" id="IPR024914">
    <property type="entry name" value="tRNA_acetyltr_TmcA"/>
</dbReference>
<dbReference type="InterPro" id="IPR016181">
    <property type="entry name" value="Acyl_CoA_acyltransferase"/>
</dbReference>
<dbReference type="Gene3D" id="3.40.50.11040">
    <property type="match status" value="1"/>
</dbReference>
<gene>
    <name evidence="9" type="primary">tmcA</name>
    <name evidence="11" type="ORF">CTM94_09635</name>
</gene>
<evidence type="ECO:0000313" key="11">
    <source>
        <dbReference type="EMBL" id="PSV82749.1"/>
    </source>
</evidence>
<evidence type="ECO:0000259" key="10">
    <source>
        <dbReference type="PROSITE" id="PS51186"/>
    </source>
</evidence>
<comment type="subcellular location">
    <subcellularLocation>
        <location evidence="9">Cytoplasm</location>
    </subcellularLocation>
</comment>
<dbReference type="PROSITE" id="PS51186">
    <property type="entry name" value="GNAT"/>
    <property type="match status" value="1"/>
</dbReference>
<dbReference type="Pfam" id="PF13718">
    <property type="entry name" value="GNAT_acetyltr_2"/>
    <property type="match status" value="2"/>
</dbReference>
<dbReference type="CDD" id="cd04301">
    <property type="entry name" value="NAT_SF"/>
    <property type="match status" value="1"/>
</dbReference>
<dbReference type="InterPro" id="IPR013562">
    <property type="entry name" value="TmcA/NAT10_N"/>
</dbReference>
<evidence type="ECO:0000256" key="3">
    <source>
        <dbReference type="ARBA" id="ARBA00022679"/>
    </source>
</evidence>
<dbReference type="PANTHER" id="PTHR10925">
    <property type="entry name" value="N-ACETYLTRANSFERASE 10"/>
    <property type="match status" value="1"/>
</dbReference>
<evidence type="ECO:0000256" key="8">
    <source>
        <dbReference type="ARBA" id="ARBA00023315"/>
    </source>
</evidence>
<dbReference type="InterPro" id="IPR032672">
    <property type="entry name" value="TmcA/NAT10/Kre33"/>
</dbReference>
<feature type="binding site" evidence="9">
    <location>
        <position position="533"/>
    </location>
    <ligand>
        <name>acetyl-CoA</name>
        <dbReference type="ChEBI" id="CHEBI:57288"/>
    </ligand>
</feature>
<dbReference type="InterPro" id="IPR027417">
    <property type="entry name" value="P-loop_NTPase"/>
</dbReference>
<keyword evidence="2 9" id="KW-0820">tRNA-binding</keyword>
<dbReference type="Pfam" id="PF05127">
    <property type="entry name" value="NAT10_TcmA_helicase"/>
    <property type="match status" value="1"/>
</dbReference>
<feature type="binding site" evidence="9">
    <location>
        <position position="342"/>
    </location>
    <ligand>
        <name>ATP</name>
        <dbReference type="ChEBI" id="CHEBI:30616"/>
    </ligand>
</feature>
<dbReference type="InterPro" id="IPR000182">
    <property type="entry name" value="GNAT_dom"/>
</dbReference>
<comment type="similarity">
    <text evidence="9">Belongs to the TmcA family.</text>
</comment>
<keyword evidence="8 9" id="KW-0012">Acyltransferase</keyword>
<dbReference type="SUPFAM" id="SSF52540">
    <property type="entry name" value="P-loop containing nucleoside triphosphate hydrolases"/>
    <property type="match status" value="1"/>
</dbReference>
<keyword evidence="4 9" id="KW-0819">tRNA processing</keyword>
<feature type="binding site" evidence="9">
    <location>
        <position position="526"/>
    </location>
    <ligand>
        <name>acetyl-CoA</name>
        <dbReference type="ChEBI" id="CHEBI:57288"/>
    </ligand>
</feature>
<dbReference type="PANTHER" id="PTHR10925:SF5">
    <property type="entry name" value="RNA CYTIDINE ACETYLTRANSFERASE"/>
    <property type="match status" value="1"/>
</dbReference>
<sequence length="709" mass="77918">MLSSLPTFISQLRDNSVQCHCRRLVIVEGALDWSTKIAIQFSQHYPSTLWAGETAPSLLSSCRFKNAKQWLGQETDCLIINAHDGIDANVLGALSGTIRGGGVLLLLLPSAWLSLERCSRFSQHIANVSTLADVIRLREDLPLPPLVLQSVYERCVESFVSTAPRLCLTAQQDQAVDAILKVSTGHRKRPLVLSADRGRGKSSALGIAAAELMSSRKIKIAVTAPSFACAATIFAHAAQRIEDADCSHPHRILASKGSELVFVAADMICQTAREYDLILVDEAAAIAADTLSQLLDVHNRLVFATTIHGYEGTGRGFEIKFKQALNLKMPQWRGLHLDQPIRWANDDPLEAWVFKALLLDAEHSTLANLPKSKIRYCLIDKAELTHSPNLLSQVVGLLIHAHYQTSPNDIQQLLNDDSQQLIVACVGNDVVGCCLVVKEGGFDDALASDVVQGKRRPKGHLLAQSVAAHLGFKSAAMQSCYRILRIAVLPTLQHQGIGQQLIHTAEQVANEQSIDYIGTSFGATQELVSFWSRCQFEAIRLGITKDSASGHHSLLMVKALNNACHQLWLDDAKMLFSATFGAQRVEQFSDISPLLFIFLYRHISVKPINYLLSASLVKMQLTGFSNGSFGYDTVVASLEMKLSEFILNNTAYCSDDLLLCTAKVLQKQSWADMVTRFNLTGRKQAEAELRSFVRKHLIPDSINTVSSLG</sequence>
<keyword evidence="12" id="KW-1185">Reference proteome</keyword>
<dbReference type="EC" id="2.3.1.193" evidence="9"/>
<dbReference type="Pfam" id="PF08351">
    <property type="entry name" value="TmcA_N"/>
    <property type="match status" value="1"/>
</dbReference>
<evidence type="ECO:0000256" key="5">
    <source>
        <dbReference type="ARBA" id="ARBA00022741"/>
    </source>
</evidence>
<evidence type="ECO:0000256" key="2">
    <source>
        <dbReference type="ARBA" id="ARBA00022555"/>
    </source>
</evidence>
<evidence type="ECO:0000256" key="7">
    <source>
        <dbReference type="ARBA" id="ARBA00022884"/>
    </source>
</evidence>
<evidence type="ECO:0000256" key="6">
    <source>
        <dbReference type="ARBA" id="ARBA00022840"/>
    </source>
</evidence>